<comment type="caution">
    <text evidence="1">The sequence shown here is derived from an EMBL/GenBank/DDBJ whole genome shotgun (WGS) entry which is preliminary data.</text>
</comment>
<reference evidence="1" key="1">
    <citation type="submission" date="2022-03" db="EMBL/GenBank/DDBJ databases">
        <title>Draft Genome Sequence of Firmicute Strain S0AB, a Heterotrophic Iron/Sulfur-Oxidizing Extreme Acidophile.</title>
        <authorList>
            <person name="Vergara E."/>
            <person name="Pakostova E."/>
            <person name="Johnson D.B."/>
            <person name="Holmes D.S."/>
        </authorList>
    </citation>
    <scope>NUCLEOTIDE SEQUENCE</scope>
    <source>
        <strain evidence="1">S0AB</strain>
    </source>
</reference>
<dbReference type="Gene3D" id="3.10.180.10">
    <property type="entry name" value="2,3-Dihydroxybiphenyl 1,2-Dioxygenase, domain 1"/>
    <property type="match status" value="1"/>
</dbReference>
<dbReference type="RefSeq" id="WP_241716324.1">
    <property type="nucleotide sequence ID" value="NZ_JALBUF010000016.1"/>
</dbReference>
<dbReference type="EMBL" id="JALBUF010000016">
    <property type="protein sequence ID" value="MCI0184552.1"/>
    <property type="molecule type" value="Genomic_DNA"/>
</dbReference>
<evidence type="ECO:0000313" key="1">
    <source>
        <dbReference type="EMBL" id="MCI0184552.1"/>
    </source>
</evidence>
<evidence type="ECO:0000313" key="2">
    <source>
        <dbReference type="Proteomes" id="UP001139263"/>
    </source>
</evidence>
<dbReference type="InterPro" id="IPR029068">
    <property type="entry name" value="Glyas_Bleomycin-R_OHBP_Dase"/>
</dbReference>
<sequence>MPVIHPANIVVELEKNFGLEALHDGGFPNFVGMGSDEVLFIVVEHQRPWFPTREIPVQSSLVGKIKTGSKGLWHDQNELDQFESF</sequence>
<accession>A0A9X1VEI2</accession>
<proteinExistence type="predicted"/>
<dbReference type="AlphaFoldDB" id="A0A9X1VEI2"/>
<protein>
    <submittedName>
        <fullName evidence="1">Uncharacterized protein</fullName>
    </submittedName>
</protein>
<organism evidence="1 2">
    <name type="scientific">Sulfoacidibacillus ferrooxidans</name>
    <dbReference type="NCBI Taxonomy" id="2005001"/>
    <lineage>
        <taxon>Bacteria</taxon>
        <taxon>Bacillati</taxon>
        <taxon>Bacillota</taxon>
        <taxon>Bacilli</taxon>
        <taxon>Bacillales</taxon>
        <taxon>Alicyclobacillaceae</taxon>
        <taxon>Sulfoacidibacillus</taxon>
    </lineage>
</organism>
<dbReference type="Proteomes" id="UP001139263">
    <property type="component" value="Unassembled WGS sequence"/>
</dbReference>
<gene>
    <name evidence="1" type="ORF">MM817_02849</name>
</gene>
<name>A0A9X1VEI2_9BACL</name>
<keyword evidence="2" id="KW-1185">Reference proteome</keyword>